<proteinExistence type="predicted"/>
<keyword evidence="1" id="KW-0472">Membrane</keyword>
<feature type="transmembrane region" description="Helical" evidence="1">
    <location>
        <begin position="7"/>
        <end position="25"/>
    </location>
</feature>
<comment type="caution">
    <text evidence="2">The sequence shown here is derived from an EMBL/GenBank/DDBJ whole genome shotgun (WGS) entry which is preliminary data.</text>
</comment>
<dbReference type="Proteomes" id="UP000325182">
    <property type="component" value="Unassembled WGS sequence"/>
</dbReference>
<sequence length="67" mass="7717">MNFLEKVFNWMLVIGLIFMVGRLITAGFRLLDIPFTTFFMDYNPLPFFVLIIGAIGSNVMKAINKKK</sequence>
<accession>A0A5D4M8A7</accession>
<dbReference type="AlphaFoldDB" id="A0A5D4M8A7"/>
<evidence type="ECO:0000313" key="3">
    <source>
        <dbReference type="Proteomes" id="UP000325182"/>
    </source>
</evidence>
<dbReference type="RefSeq" id="WP_148954561.1">
    <property type="nucleotide sequence ID" value="NZ_VTEG01000013.1"/>
</dbReference>
<reference evidence="2 3" key="1">
    <citation type="submission" date="2019-08" db="EMBL/GenBank/DDBJ databases">
        <title>Bacillus genomes from the desert of Cuatro Cienegas, Coahuila.</title>
        <authorList>
            <person name="Olmedo-Alvarez G."/>
        </authorList>
    </citation>
    <scope>NUCLEOTIDE SEQUENCE [LARGE SCALE GENOMIC DNA]</scope>
    <source>
        <strain evidence="2 3">CH128b_4D</strain>
    </source>
</reference>
<evidence type="ECO:0000313" key="2">
    <source>
        <dbReference type="EMBL" id="TYR98169.1"/>
    </source>
</evidence>
<gene>
    <name evidence="2" type="ORF">FZC84_16255</name>
</gene>
<protein>
    <recommendedName>
        <fullName evidence="4">DUF5668 domain-containing protein</fullName>
    </recommendedName>
</protein>
<name>A0A5D4M8A7_9BACI</name>
<feature type="transmembrane region" description="Helical" evidence="1">
    <location>
        <begin position="45"/>
        <end position="63"/>
    </location>
</feature>
<evidence type="ECO:0008006" key="4">
    <source>
        <dbReference type="Google" id="ProtNLM"/>
    </source>
</evidence>
<keyword evidence="1" id="KW-1133">Transmembrane helix</keyword>
<keyword evidence="1" id="KW-0812">Transmembrane</keyword>
<evidence type="ECO:0000256" key="1">
    <source>
        <dbReference type="SAM" id="Phobius"/>
    </source>
</evidence>
<organism evidence="2 3">
    <name type="scientific">Rossellomorea vietnamensis</name>
    <dbReference type="NCBI Taxonomy" id="218284"/>
    <lineage>
        <taxon>Bacteria</taxon>
        <taxon>Bacillati</taxon>
        <taxon>Bacillota</taxon>
        <taxon>Bacilli</taxon>
        <taxon>Bacillales</taxon>
        <taxon>Bacillaceae</taxon>
        <taxon>Rossellomorea</taxon>
    </lineage>
</organism>
<dbReference type="EMBL" id="VTEG01000013">
    <property type="protein sequence ID" value="TYR98169.1"/>
    <property type="molecule type" value="Genomic_DNA"/>
</dbReference>